<proteinExistence type="predicted"/>
<organism evidence="2 3">
    <name type="scientific">Streblomastix strix</name>
    <dbReference type="NCBI Taxonomy" id="222440"/>
    <lineage>
        <taxon>Eukaryota</taxon>
        <taxon>Metamonada</taxon>
        <taxon>Preaxostyla</taxon>
        <taxon>Oxymonadida</taxon>
        <taxon>Streblomastigidae</taxon>
        <taxon>Streblomastix</taxon>
    </lineage>
</organism>
<dbReference type="GO" id="GO:0005524">
    <property type="term" value="F:ATP binding"/>
    <property type="evidence" value="ECO:0007669"/>
    <property type="project" value="InterPro"/>
</dbReference>
<evidence type="ECO:0000313" key="2">
    <source>
        <dbReference type="EMBL" id="KAA6401736.1"/>
    </source>
</evidence>
<dbReference type="OrthoDB" id="5337378at2759"/>
<dbReference type="Proteomes" id="UP000324800">
    <property type="component" value="Unassembled WGS sequence"/>
</dbReference>
<accession>A0A5J4X4S5</accession>
<sequence length="154" mass="17785">MIQQKYGLSALTQQQKEELFKEDIDIIQNQLHLKNPQKISAGNWGRVYSAQDTDSSYVAVKVQKQEEYYDEEFAAAGNLNTIASQYFVKTFGKKEMHQLSRVFIAMELANLGSFEQVTDRGKIVSENVLTTIAYCLLEFLSKFHAMNLVHWYIF</sequence>
<dbReference type="Gene3D" id="1.10.510.10">
    <property type="entry name" value="Transferase(Phosphotransferase) domain 1"/>
    <property type="match status" value="1"/>
</dbReference>
<dbReference type="InterPro" id="IPR011009">
    <property type="entry name" value="Kinase-like_dom_sf"/>
</dbReference>
<evidence type="ECO:0000313" key="3">
    <source>
        <dbReference type="Proteomes" id="UP000324800"/>
    </source>
</evidence>
<dbReference type="GO" id="GO:0004672">
    <property type="term" value="F:protein kinase activity"/>
    <property type="evidence" value="ECO:0007669"/>
    <property type="project" value="InterPro"/>
</dbReference>
<dbReference type="InterPro" id="IPR000719">
    <property type="entry name" value="Prot_kinase_dom"/>
</dbReference>
<dbReference type="AlphaFoldDB" id="A0A5J4X4S5"/>
<protein>
    <recommendedName>
        <fullName evidence="1">Protein kinase domain-containing protein</fullName>
    </recommendedName>
</protein>
<feature type="domain" description="Protein kinase" evidence="1">
    <location>
        <begin position="33"/>
        <end position="154"/>
    </location>
</feature>
<evidence type="ECO:0000259" key="1">
    <source>
        <dbReference type="PROSITE" id="PS50011"/>
    </source>
</evidence>
<dbReference type="EMBL" id="SNRW01000341">
    <property type="protein sequence ID" value="KAA6401736.1"/>
    <property type="molecule type" value="Genomic_DNA"/>
</dbReference>
<reference evidence="2 3" key="1">
    <citation type="submission" date="2019-03" db="EMBL/GenBank/DDBJ databases">
        <title>Single cell metagenomics reveals metabolic interactions within the superorganism composed of flagellate Streblomastix strix and complex community of Bacteroidetes bacteria on its surface.</title>
        <authorList>
            <person name="Treitli S.C."/>
            <person name="Kolisko M."/>
            <person name="Husnik F."/>
            <person name="Keeling P."/>
            <person name="Hampl V."/>
        </authorList>
    </citation>
    <scope>NUCLEOTIDE SEQUENCE [LARGE SCALE GENOMIC DNA]</scope>
    <source>
        <strain evidence="2">ST1C</strain>
    </source>
</reference>
<gene>
    <name evidence="2" type="ORF">EZS28_002743</name>
</gene>
<name>A0A5J4X4S5_9EUKA</name>
<dbReference type="SUPFAM" id="SSF56112">
    <property type="entry name" value="Protein kinase-like (PK-like)"/>
    <property type="match status" value="1"/>
</dbReference>
<dbReference type="PROSITE" id="PS50011">
    <property type="entry name" value="PROTEIN_KINASE_DOM"/>
    <property type="match status" value="1"/>
</dbReference>
<comment type="caution">
    <text evidence="2">The sequence shown here is derived from an EMBL/GenBank/DDBJ whole genome shotgun (WGS) entry which is preliminary data.</text>
</comment>
<dbReference type="Pfam" id="PF00069">
    <property type="entry name" value="Pkinase"/>
    <property type="match status" value="1"/>
</dbReference>